<accession>A0A5J4FXE9</accession>
<proteinExistence type="predicted"/>
<dbReference type="EMBL" id="BKCF01000001">
    <property type="protein sequence ID" value="GEQ84725.1"/>
    <property type="molecule type" value="Genomic_DNA"/>
</dbReference>
<gene>
    <name evidence="1" type="ORF">ULMS_02330</name>
</gene>
<dbReference type="AlphaFoldDB" id="A0A5J4FXE9"/>
<reference evidence="1 2" key="1">
    <citation type="submission" date="2019-08" db="EMBL/GenBank/DDBJ databases">
        <title>Ulvibacter marinistellae sp. nov., isolated from a starfish, Patiria pectinifera.</title>
        <authorList>
            <person name="Kawano K."/>
            <person name="Ushijima N."/>
            <person name="Kihara M."/>
            <person name="Itoh H."/>
        </authorList>
    </citation>
    <scope>NUCLEOTIDE SEQUENCE [LARGE SCALE GENOMIC DNA]</scope>
    <source>
        <strain evidence="1 2">KK4</strain>
    </source>
</reference>
<protein>
    <submittedName>
        <fullName evidence="1">Uncharacterized protein</fullName>
    </submittedName>
</protein>
<dbReference type="Proteomes" id="UP000326994">
    <property type="component" value="Unassembled WGS sequence"/>
</dbReference>
<dbReference type="RefSeq" id="WP_151892670.1">
    <property type="nucleotide sequence ID" value="NZ_BKCF01000001.1"/>
</dbReference>
<evidence type="ECO:0000313" key="1">
    <source>
        <dbReference type="EMBL" id="GEQ84725.1"/>
    </source>
</evidence>
<dbReference type="OrthoDB" id="1450668at2"/>
<organism evidence="1 2">
    <name type="scientific">Patiriisocius marinistellae</name>
    <dbReference type="NCBI Taxonomy" id="2494560"/>
    <lineage>
        <taxon>Bacteria</taxon>
        <taxon>Pseudomonadati</taxon>
        <taxon>Bacteroidota</taxon>
        <taxon>Flavobacteriia</taxon>
        <taxon>Flavobacteriales</taxon>
        <taxon>Flavobacteriaceae</taxon>
        <taxon>Patiriisocius</taxon>
    </lineage>
</organism>
<comment type="caution">
    <text evidence="1">The sequence shown here is derived from an EMBL/GenBank/DDBJ whole genome shotgun (WGS) entry which is preliminary data.</text>
</comment>
<evidence type="ECO:0000313" key="2">
    <source>
        <dbReference type="Proteomes" id="UP000326994"/>
    </source>
</evidence>
<keyword evidence="2" id="KW-1185">Reference proteome</keyword>
<sequence>MTTISIKEELHFDRTSFDTLEEFQMYVLLKQNNQQFTEEQVALVKERIAEADLCEEPGLTWEQVKKALRTKNA</sequence>
<name>A0A5J4FXE9_9FLAO</name>